<keyword evidence="2" id="KW-0521">NADP</keyword>
<evidence type="ECO:0000313" key="6">
    <source>
        <dbReference type="Proteomes" id="UP001175000"/>
    </source>
</evidence>
<gene>
    <name evidence="5" type="ORF">B0T14DRAFT_463173</name>
</gene>
<dbReference type="InterPro" id="IPR036291">
    <property type="entry name" value="NAD(P)-bd_dom_sf"/>
</dbReference>
<dbReference type="PANTHER" id="PTHR47706:SF4">
    <property type="entry name" value="NMRA-LIKE DOMAIN-CONTAINING PROTEIN"/>
    <property type="match status" value="1"/>
</dbReference>
<name>A0AA40BV26_9PEZI</name>
<evidence type="ECO:0000256" key="2">
    <source>
        <dbReference type="ARBA" id="ARBA00022857"/>
    </source>
</evidence>
<dbReference type="GO" id="GO:0016491">
    <property type="term" value="F:oxidoreductase activity"/>
    <property type="evidence" value="ECO:0007669"/>
    <property type="project" value="UniProtKB-KW"/>
</dbReference>
<reference evidence="5" key="1">
    <citation type="submission" date="2023-06" db="EMBL/GenBank/DDBJ databases">
        <title>Genome-scale phylogeny and comparative genomics of the fungal order Sordariales.</title>
        <authorList>
            <consortium name="Lawrence Berkeley National Laboratory"/>
            <person name="Hensen N."/>
            <person name="Bonometti L."/>
            <person name="Westerberg I."/>
            <person name="Brannstrom I.O."/>
            <person name="Guillou S."/>
            <person name="Cros-Aarteil S."/>
            <person name="Calhoun S."/>
            <person name="Haridas S."/>
            <person name="Kuo A."/>
            <person name="Mondo S."/>
            <person name="Pangilinan J."/>
            <person name="Riley R."/>
            <person name="Labutti K."/>
            <person name="Andreopoulos B."/>
            <person name="Lipzen A."/>
            <person name="Chen C."/>
            <person name="Yanf M."/>
            <person name="Daum C."/>
            <person name="Ng V."/>
            <person name="Clum A."/>
            <person name="Steindorff A."/>
            <person name="Ohm R."/>
            <person name="Martin F."/>
            <person name="Silar P."/>
            <person name="Natvig D."/>
            <person name="Lalanne C."/>
            <person name="Gautier V."/>
            <person name="Ament-Velasquez S.L."/>
            <person name="Kruys A."/>
            <person name="Hutchinson M.I."/>
            <person name="Powell A.J."/>
            <person name="Barry K."/>
            <person name="Miller A.N."/>
            <person name="Grigoriev I.V."/>
            <person name="Debuchy R."/>
            <person name="Gladieux P."/>
            <person name="Thoren M.H."/>
            <person name="Johannesson H."/>
        </authorList>
    </citation>
    <scope>NUCLEOTIDE SEQUENCE</scope>
    <source>
        <strain evidence="5">CBS 606.72</strain>
    </source>
</reference>
<keyword evidence="3" id="KW-0560">Oxidoreductase</keyword>
<evidence type="ECO:0000256" key="1">
    <source>
        <dbReference type="ARBA" id="ARBA00005725"/>
    </source>
</evidence>
<protein>
    <recommendedName>
        <fullName evidence="4">NmrA-like domain-containing protein</fullName>
    </recommendedName>
</protein>
<dbReference type="SUPFAM" id="SSF51735">
    <property type="entry name" value="NAD(P)-binding Rossmann-fold domains"/>
    <property type="match status" value="1"/>
</dbReference>
<keyword evidence="6" id="KW-1185">Reference proteome</keyword>
<sequence>MVKIAVAGGSGGFGGEIIDALLATGKHEILLLSRSDPPSSGTPTGVAWVKAEYSSVDDLNEKLQGVDTLLSFIVVHLDPENLSQKNLISAAVRAGVRRFAPSEWASPRFDQMDWYAGKAEIRNHLQALNKDKKVLEYCLFQPGILMNYLAHPFQSTKNIPSSQTPLDFTNRKVILVEGSENARITCTTARDLANVVVRAVEYEGEWPLVGGIQGSNHTISELIAHGEKVRGGPFEVEKLQAADLQAGIVNSSWRPKVDHPIFRDSPEQAAAMEKVLLVSLLLAFSAGTFDGSDEWNKLLPEYKFTGLEEFLSGAWREE</sequence>
<evidence type="ECO:0000313" key="5">
    <source>
        <dbReference type="EMBL" id="KAK0614645.1"/>
    </source>
</evidence>
<dbReference type="InterPro" id="IPR008030">
    <property type="entry name" value="NmrA-like"/>
</dbReference>
<dbReference type="PANTHER" id="PTHR47706">
    <property type="entry name" value="NMRA-LIKE FAMILY PROTEIN"/>
    <property type="match status" value="1"/>
</dbReference>
<dbReference type="Gene3D" id="3.90.25.10">
    <property type="entry name" value="UDP-galactose 4-epimerase, domain 1"/>
    <property type="match status" value="1"/>
</dbReference>
<dbReference type="InterPro" id="IPR051609">
    <property type="entry name" value="NmrA/Isoflavone_reductase-like"/>
</dbReference>
<organism evidence="5 6">
    <name type="scientific">Immersiella caudata</name>
    <dbReference type="NCBI Taxonomy" id="314043"/>
    <lineage>
        <taxon>Eukaryota</taxon>
        <taxon>Fungi</taxon>
        <taxon>Dikarya</taxon>
        <taxon>Ascomycota</taxon>
        <taxon>Pezizomycotina</taxon>
        <taxon>Sordariomycetes</taxon>
        <taxon>Sordariomycetidae</taxon>
        <taxon>Sordariales</taxon>
        <taxon>Lasiosphaeriaceae</taxon>
        <taxon>Immersiella</taxon>
    </lineage>
</organism>
<feature type="domain" description="NmrA-like" evidence="4">
    <location>
        <begin position="3"/>
        <end position="248"/>
    </location>
</feature>
<accession>A0AA40BV26</accession>
<proteinExistence type="inferred from homology"/>
<dbReference type="Pfam" id="PF05368">
    <property type="entry name" value="NmrA"/>
    <property type="match status" value="1"/>
</dbReference>
<dbReference type="Gene3D" id="3.40.50.720">
    <property type="entry name" value="NAD(P)-binding Rossmann-like Domain"/>
    <property type="match status" value="1"/>
</dbReference>
<comment type="similarity">
    <text evidence="1">Belongs to the NmrA-type oxidoreductase family. Isoflavone reductase subfamily.</text>
</comment>
<dbReference type="EMBL" id="JAULSU010000006">
    <property type="protein sequence ID" value="KAK0614645.1"/>
    <property type="molecule type" value="Genomic_DNA"/>
</dbReference>
<dbReference type="Proteomes" id="UP001175000">
    <property type="component" value="Unassembled WGS sequence"/>
</dbReference>
<evidence type="ECO:0000256" key="3">
    <source>
        <dbReference type="ARBA" id="ARBA00023002"/>
    </source>
</evidence>
<comment type="caution">
    <text evidence="5">The sequence shown here is derived from an EMBL/GenBank/DDBJ whole genome shotgun (WGS) entry which is preliminary data.</text>
</comment>
<evidence type="ECO:0000259" key="4">
    <source>
        <dbReference type="Pfam" id="PF05368"/>
    </source>
</evidence>
<dbReference type="AlphaFoldDB" id="A0AA40BV26"/>